<dbReference type="RefSeq" id="WP_203001250.1">
    <property type="nucleotide sequence ID" value="NZ_JAEMEF010000013.1"/>
</dbReference>
<name>A0ABS1WNP9_9FLAO</name>
<organism evidence="1 2">
    <name type="scientific">Olleya sediminilitoris</name>
    <dbReference type="NCBI Taxonomy" id="2795739"/>
    <lineage>
        <taxon>Bacteria</taxon>
        <taxon>Pseudomonadati</taxon>
        <taxon>Bacteroidota</taxon>
        <taxon>Flavobacteriia</taxon>
        <taxon>Flavobacteriales</taxon>
        <taxon>Flavobacteriaceae</taxon>
    </lineage>
</organism>
<dbReference type="Proteomes" id="UP000605013">
    <property type="component" value="Unassembled WGS sequence"/>
</dbReference>
<proteinExistence type="predicted"/>
<sequence>MKNEKLEKFDPNGQNVKYNGKMLVFPDPISFMSTLQSIAKANQDCPEINEVKIFQKFENHFNGFYSLRNKIAGEVASMEEKEGITEKNDPELKYNPDPYVQTVLNEDEEVMVSGKIVRITKKGMFEVESKSKEITDLTPESAKKSCCWFIHQRVNWKAYQNNPNWKIKSTIWVNGFNFWGMVFLMVGGKTRHYEKNWLGHWVSRIPWKLSIFGNYTFKYLTCDNINQNSRTLGGNYKYQAREVSQVNFEVSGGIPSFVTEFKTVHRGNHNYDDAYAYLDICK</sequence>
<comment type="caution">
    <text evidence="1">The sequence shown here is derived from an EMBL/GenBank/DDBJ whole genome shotgun (WGS) entry which is preliminary data.</text>
</comment>
<evidence type="ECO:0000313" key="1">
    <source>
        <dbReference type="EMBL" id="MBL7560748.1"/>
    </source>
</evidence>
<accession>A0ABS1WNP9</accession>
<keyword evidence="2" id="KW-1185">Reference proteome</keyword>
<gene>
    <name evidence="1" type="ORF">JAO71_13145</name>
</gene>
<dbReference type="EMBL" id="JAEMEF010000013">
    <property type="protein sequence ID" value="MBL7560748.1"/>
    <property type="molecule type" value="Genomic_DNA"/>
</dbReference>
<protein>
    <submittedName>
        <fullName evidence="1">Uncharacterized protein</fullName>
    </submittedName>
</protein>
<evidence type="ECO:0000313" key="2">
    <source>
        <dbReference type="Proteomes" id="UP000605013"/>
    </source>
</evidence>
<reference evidence="1 2" key="1">
    <citation type="submission" date="2020-12" db="EMBL/GenBank/DDBJ databases">
        <title>Olleya sediminilitoris sp. nov., isolated from a tidal flat.</title>
        <authorList>
            <person name="Park S."/>
            <person name="Yoon J.-H."/>
        </authorList>
    </citation>
    <scope>NUCLEOTIDE SEQUENCE [LARGE SCALE GENOMIC DNA]</scope>
    <source>
        <strain evidence="1 2">YSTF-M6</strain>
    </source>
</reference>